<feature type="region of interest" description="Disordered" evidence="1">
    <location>
        <begin position="60"/>
        <end position="81"/>
    </location>
</feature>
<reference evidence="2 3" key="1">
    <citation type="journal article" date="2019" name="ACS Chem. Biol.">
        <title>Identification and Mobilization of a Cryptic Antibiotic Biosynthesis Gene Locus from a Human-Pathogenic Nocardia Isolate.</title>
        <authorList>
            <person name="Herisse M."/>
            <person name="Ishida K."/>
            <person name="Porter J.L."/>
            <person name="Howden B."/>
            <person name="Hertweck C."/>
            <person name="Stinear T.P."/>
            <person name="Pidot S.J."/>
        </authorList>
    </citation>
    <scope>NUCLEOTIDE SEQUENCE [LARGE SCALE GENOMIC DNA]</scope>
    <source>
        <strain evidence="2 3">AUSMDU00012715</strain>
    </source>
</reference>
<dbReference type="AlphaFoldDB" id="A0A6G9Z0D0"/>
<evidence type="ECO:0000313" key="3">
    <source>
        <dbReference type="Proteomes" id="UP000500953"/>
    </source>
</evidence>
<evidence type="ECO:0000256" key="1">
    <source>
        <dbReference type="SAM" id="MobiDB-lite"/>
    </source>
</evidence>
<dbReference type="GO" id="GO:0005524">
    <property type="term" value="F:ATP binding"/>
    <property type="evidence" value="ECO:0007669"/>
    <property type="project" value="InterPro"/>
</dbReference>
<dbReference type="EMBL" id="CP046173">
    <property type="protein sequence ID" value="QIS18958.1"/>
    <property type="molecule type" value="Genomic_DNA"/>
</dbReference>
<gene>
    <name evidence="2" type="ORF">F6W96_12265</name>
</gene>
<dbReference type="Gene3D" id="3.30.1490.20">
    <property type="entry name" value="ATP-grasp fold, A domain"/>
    <property type="match status" value="1"/>
</dbReference>
<proteinExistence type="predicted"/>
<protein>
    <submittedName>
        <fullName evidence="2">Uncharacterized protein</fullName>
    </submittedName>
</protein>
<dbReference type="InterPro" id="IPR013815">
    <property type="entry name" value="ATP_grasp_subdomain_1"/>
</dbReference>
<sequence length="81" mass="8652">MHRRIGAVMDEYVARLDQLRLDDADRAGGKGTNLGELVAAKLPVPPGFVLLRDCYRQPTCAATNSAPSPAAPCTSRTSAIR</sequence>
<name>A0A6G9Z0D0_9NOCA</name>
<accession>A0A6G9Z0D0</accession>
<dbReference type="SUPFAM" id="SSF56059">
    <property type="entry name" value="Glutathione synthetase ATP-binding domain-like"/>
    <property type="match status" value="1"/>
</dbReference>
<dbReference type="Proteomes" id="UP000500953">
    <property type="component" value="Chromosome"/>
</dbReference>
<evidence type="ECO:0000313" key="2">
    <source>
        <dbReference type="EMBL" id="QIS18958.1"/>
    </source>
</evidence>
<organism evidence="2 3">
    <name type="scientific">Nocardia terpenica</name>
    <dbReference type="NCBI Taxonomy" id="455432"/>
    <lineage>
        <taxon>Bacteria</taxon>
        <taxon>Bacillati</taxon>
        <taxon>Actinomycetota</taxon>
        <taxon>Actinomycetes</taxon>
        <taxon>Mycobacteriales</taxon>
        <taxon>Nocardiaceae</taxon>
        <taxon>Nocardia</taxon>
    </lineage>
</organism>